<accession>A0ACB8ZWR1</accession>
<sequence length="488" mass="55990">MALGRMVSCMYMRFLYLWLGLSTLTLVASQTLVEYLPGYPGVLPFKLETGYIGVGEDEVVQLFYYFVESEGNPAEDPLVIWLNGGPGCSTLRSFFYEIGPLLFEYGEYVDDVPLLKLDPNSWTKVANIIYLDAPTMTGFSYTRVPNIVTSDTLSASNTAEFLRKFVKSHPKFLNNPMYVTGISYSGIVVPIITQEIYKGNDMGLKPALNIQGYMLGNPLTNERSDINSRLEYAYRMALISFELYEATRTSCHEEYVQTNPNDLSCMTNIEEVNKRVMDINLQHILEPDCEDERTNIVKDGNPVKPANRQLLGYEPIRMLKARTSRNKTLCPDYYYSYAGLWANNKKVRKALNIREGTIKEWSLRNTNMTYRYNEVMPGYKYNVNNSVIYHAKLTKRDCRALIFSGDHDMVVPYIGTHNWIRSLNLTITDSNWEAWYVKDQVAGYKTSYTSNNYSLLFATVKGAGHTTPEYKHEECLTMIKRWFAHKPV</sequence>
<dbReference type="EMBL" id="CM042055">
    <property type="protein sequence ID" value="KAI3702442.1"/>
    <property type="molecule type" value="Genomic_DNA"/>
</dbReference>
<protein>
    <submittedName>
        <fullName evidence="1">Uncharacterized protein</fullName>
    </submittedName>
</protein>
<reference evidence="2" key="1">
    <citation type="journal article" date="2022" name="Mol. Ecol. Resour.">
        <title>The genomes of chicory, endive, great burdock and yacon provide insights into Asteraceae palaeo-polyploidization history and plant inulin production.</title>
        <authorList>
            <person name="Fan W."/>
            <person name="Wang S."/>
            <person name="Wang H."/>
            <person name="Wang A."/>
            <person name="Jiang F."/>
            <person name="Liu H."/>
            <person name="Zhao H."/>
            <person name="Xu D."/>
            <person name="Zhang Y."/>
        </authorList>
    </citation>
    <scope>NUCLEOTIDE SEQUENCE [LARGE SCALE GENOMIC DNA]</scope>
    <source>
        <strain evidence="2">cv. Niubang</strain>
    </source>
</reference>
<reference evidence="1 2" key="2">
    <citation type="journal article" date="2022" name="Mol. Ecol. Resour.">
        <title>The genomes of chicory, endive, great burdock and yacon provide insights into Asteraceae paleo-polyploidization history and plant inulin production.</title>
        <authorList>
            <person name="Fan W."/>
            <person name="Wang S."/>
            <person name="Wang H."/>
            <person name="Wang A."/>
            <person name="Jiang F."/>
            <person name="Liu H."/>
            <person name="Zhao H."/>
            <person name="Xu D."/>
            <person name="Zhang Y."/>
        </authorList>
    </citation>
    <scope>NUCLEOTIDE SEQUENCE [LARGE SCALE GENOMIC DNA]</scope>
    <source>
        <strain evidence="2">cv. Niubang</strain>
    </source>
</reference>
<comment type="caution">
    <text evidence="1">The sequence shown here is derived from an EMBL/GenBank/DDBJ whole genome shotgun (WGS) entry which is preliminary data.</text>
</comment>
<dbReference type="Proteomes" id="UP001055879">
    <property type="component" value="Linkage Group LG09"/>
</dbReference>
<evidence type="ECO:0000313" key="2">
    <source>
        <dbReference type="Proteomes" id="UP001055879"/>
    </source>
</evidence>
<evidence type="ECO:0000313" key="1">
    <source>
        <dbReference type="EMBL" id="KAI3702442.1"/>
    </source>
</evidence>
<proteinExistence type="predicted"/>
<name>A0ACB8ZWR1_ARCLA</name>
<keyword evidence="2" id="KW-1185">Reference proteome</keyword>
<gene>
    <name evidence="1" type="ORF">L6452_28180</name>
</gene>
<organism evidence="1 2">
    <name type="scientific">Arctium lappa</name>
    <name type="common">Greater burdock</name>
    <name type="synonym">Lappa major</name>
    <dbReference type="NCBI Taxonomy" id="4217"/>
    <lineage>
        <taxon>Eukaryota</taxon>
        <taxon>Viridiplantae</taxon>
        <taxon>Streptophyta</taxon>
        <taxon>Embryophyta</taxon>
        <taxon>Tracheophyta</taxon>
        <taxon>Spermatophyta</taxon>
        <taxon>Magnoliopsida</taxon>
        <taxon>eudicotyledons</taxon>
        <taxon>Gunneridae</taxon>
        <taxon>Pentapetalae</taxon>
        <taxon>asterids</taxon>
        <taxon>campanulids</taxon>
        <taxon>Asterales</taxon>
        <taxon>Asteraceae</taxon>
        <taxon>Carduoideae</taxon>
        <taxon>Cardueae</taxon>
        <taxon>Arctiinae</taxon>
        <taxon>Arctium</taxon>
    </lineage>
</organism>